<name>A0A0D2X3F6_CAPO3</name>
<reference evidence="3" key="1">
    <citation type="submission" date="2011-02" db="EMBL/GenBank/DDBJ databases">
        <title>The Genome Sequence of Capsaspora owczarzaki ATCC 30864.</title>
        <authorList>
            <person name="Russ C."/>
            <person name="Cuomo C."/>
            <person name="Burger G."/>
            <person name="Gray M.W."/>
            <person name="Holland P.W.H."/>
            <person name="King N."/>
            <person name="Lang F.B.F."/>
            <person name="Roger A.J."/>
            <person name="Ruiz-Trillo I."/>
            <person name="Young S.K."/>
            <person name="Zeng Q."/>
            <person name="Gargeya S."/>
            <person name="Alvarado L."/>
            <person name="Berlin A."/>
            <person name="Chapman S.B."/>
            <person name="Chen Z."/>
            <person name="Freedman E."/>
            <person name="Gellesch M."/>
            <person name="Goldberg J."/>
            <person name="Griggs A."/>
            <person name="Gujja S."/>
            <person name="Heilman E."/>
            <person name="Heiman D."/>
            <person name="Howarth C."/>
            <person name="Mehta T."/>
            <person name="Neiman D."/>
            <person name="Pearson M."/>
            <person name="Roberts A."/>
            <person name="Saif S."/>
            <person name="Shea T."/>
            <person name="Shenoy N."/>
            <person name="Sisk P."/>
            <person name="Stolte C."/>
            <person name="Sykes S."/>
            <person name="White J."/>
            <person name="Yandava C."/>
            <person name="Haas B."/>
            <person name="Nusbaum C."/>
            <person name="Birren B."/>
        </authorList>
    </citation>
    <scope>NUCLEOTIDE SEQUENCE</scope>
    <source>
        <strain evidence="3">ATCC 30864</strain>
    </source>
</reference>
<dbReference type="InterPro" id="IPR019355">
    <property type="entry name" value="Cell_cycle_regulator_Mat89Bb"/>
</dbReference>
<feature type="region of interest" description="Disordered" evidence="1">
    <location>
        <begin position="139"/>
        <end position="160"/>
    </location>
</feature>
<accession>A0A0D2X3F6</accession>
<dbReference type="OrthoDB" id="5844105at2759"/>
<gene>
    <name evidence="2" type="ORF">CAOG_004901</name>
</gene>
<proteinExistence type="predicted"/>
<dbReference type="Pfam" id="PF10221">
    <property type="entry name" value="Mat89Bb"/>
    <property type="match status" value="1"/>
</dbReference>
<organism evidence="2 3">
    <name type="scientific">Capsaspora owczarzaki (strain ATCC 30864)</name>
    <dbReference type="NCBI Taxonomy" id="595528"/>
    <lineage>
        <taxon>Eukaryota</taxon>
        <taxon>Filasterea</taxon>
        <taxon>Capsaspora</taxon>
    </lineage>
</organism>
<sequence>MAQHYHQHDRQPAQYRTLIVLDNSHAARSDTLAARFELGPKGSPQAVRSPWSFQLEGALEYCRIAFDLFPTRAKVCVVAANDVDGLVPLNNWQWSAQSTTAIIQGGVAALGRAPPPAALFTLAQIIPLAVQFMQGSHTSGLLTDPPRHEPRQQSSSSSSYADAPVIHTRILIVTATAAAWNGFLPAPTQTPTLETNPSSTVVNDPIFTARLLVDTAIAQLAPSPAAQEWLAGLQFYIISCTSALPPVADPAKLLPGGVHGDSTPFLTYASSDSVGTLWIACPVLARIHFGLRTLRVMGAPGSRPSGSHEPLQDVNFYYAAENHAAESLLELQSRAPIPKSLTSSSSLHAWYFSMMLVSDLSTIPTTLLSNTLAAANSATGAGSEDSSAPSSSAPSPVAAAAAAAAAAPSADQDSKVDMRLHGFGRYGALTCDARHLEKSKVPRLSLPCSCVHAITPVTLGLQAVAGTIKYTATVTLLLIDSSTTHDGTFSIPSITHLVMNHNGSLFLHCVMPNALLADVAARPPPPSALAAARSFDRIMRNSLLVPAREAIGPDAPFSRLSQSLSARIDAAEETATTTALLERATRRVPRLENQTSLYSVLNVSFWSPVELDCPMLVGDEATDSSLFVPLFGQNELGTLAQPLLEELLPTIVNSVPLTRTQVDEHIQRLFESFQLQSPGVTAIGLPLKTCRLFWLELREMAWALESPGARAIVESMDRRFQPVVLAEWNRLLQEERNDEESQAANSRGKRRREEDGTTTDSASKRARESLAGPNQSSSDAAEAGFATLDKYEAMSVRELHDMNTSDHNNAHQRFGASASHPTLAPAPLLPGPSLLAGPPVGIPAFQEKNYFSASSSGSGSSLLAADVPASSVLVPGSSSLVALLQANHRRANPQTFAPDRLFLQRS</sequence>
<dbReference type="Proteomes" id="UP000008743">
    <property type="component" value="Unassembled WGS sequence"/>
</dbReference>
<evidence type="ECO:0000313" key="2">
    <source>
        <dbReference type="EMBL" id="KJE94224.1"/>
    </source>
</evidence>
<keyword evidence="3" id="KW-1185">Reference proteome</keyword>
<dbReference type="AlphaFoldDB" id="A0A0D2X3F6"/>
<feature type="region of interest" description="Disordered" evidence="1">
    <location>
        <begin position="735"/>
        <end position="780"/>
    </location>
</feature>
<evidence type="ECO:0000313" key="3">
    <source>
        <dbReference type="Proteomes" id="UP000008743"/>
    </source>
</evidence>
<dbReference type="EMBL" id="KE346366">
    <property type="protein sequence ID" value="KJE94224.1"/>
    <property type="molecule type" value="Genomic_DNA"/>
</dbReference>
<dbReference type="InParanoid" id="A0A0D2X3F6"/>
<protein>
    <submittedName>
        <fullName evidence="2">Uncharacterized protein</fullName>
    </submittedName>
</protein>
<evidence type="ECO:0000256" key="1">
    <source>
        <dbReference type="SAM" id="MobiDB-lite"/>
    </source>
</evidence>